<protein>
    <submittedName>
        <fullName evidence="2">Uncharacterized protein</fullName>
    </submittedName>
</protein>
<name>A0ABU7FCB9_9ACTN</name>
<dbReference type="RefSeq" id="WP_329506061.1">
    <property type="nucleotide sequence ID" value="NZ_BAAAYZ010000217.1"/>
</dbReference>
<evidence type="ECO:0000256" key="1">
    <source>
        <dbReference type="SAM" id="MobiDB-lite"/>
    </source>
</evidence>
<evidence type="ECO:0000313" key="3">
    <source>
        <dbReference type="Proteomes" id="UP001333996"/>
    </source>
</evidence>
<gene>
    <name evidence="2" type="ORF">VXC91_07450</name>
</gene>
<reference evidence="2" key="1">
    <citation type="submission" date="2024-01" db="EMBL/GenBank/DDBJ databases">
        <title>First draft genome sequence data of TA4-1, the type strain of Gram-positive actinobacterium Streptomyces chiangmaiensis.</title>
        <authorList>
            <person name="Yasawong M."/>
            <person name="Nantapong N."/>
        </authorList>
    </citation>
    <scope>NUCLEOTIDE SEQUENCE</scope>
    <source>
        <strain evidence="2">TA4-1</strain>
    </source>
</reference>
<feature type="compositionally biased region" description="Basic and acidic residues" evidence="1">
    <location>
        <begin position="65"/>
        <end position="79"/>
    </location>
</feature>
<comment type="caution">
    <text evidence="2">The sequence shown here is derived from an EMBL/GenBank/DDBJ whole genome shotgun (WGS) entry which is preliminary data.</text>
</comment>
<dbReference type="EMBL" id="JAYWVC010000015">
    <property type="protein sequence ID" value="MED7821822.1"/>
    <property type="molecule type" value="Genomic_DNA"/>
</dbReference>
<dbReference type="Proteomes" id="UP001333996">
    <property type="component" value="Unassembled WGS sequence"/>
</dbReference>
<proteinExistence type="predicted"/>
<accession>A0ABU7FCB9</accession>
<keyword evidence="3" id="KW-1185">Reference proteome</keyword>
<evidence type="ECO:0000313" key="2">
    <source>
        <dbReference type="EMBL" id="MED7821822.1"/>
    </source>
</evidence>
<sequence length="79" mass="8682">MNITRPDVEPVADRTRKRRLSIRVPIENTRSCPVRWRMRSANGPGGSVTTISTACGTTATTWFDQGRHGGGSDRAHSDD</sequence>
<feature type="region of interest" description="Disordered" evidence="1">
    <location>
        <begin position="60"/>
        <end position="79"/>
    </location>
</feature>
<organism evidence="2 3">
    <name type="scientific">Streptomyces chiangmaiensis</name>
    <dbReference type="NCBI Taxonomy" id="766497"/>
    <lineage>
        <taxon>Bacteria</taxon>
        <taxon>Bacillati</taxon>
        <taxon>Actinomycetota</taxon>
        <taxon>Actinomycetes</taxon>
        <taxon>Kitasatosporales</taxon>
        <taxon>Streptomycetaceae</taxon>
        <taxon>Streptomyces</taxon>
    </lineage>
</organism>